<evidence type="ECO:0000313" key="7">
    <source>
        <dbReference type="EMBL" id="CAD8383815.1"/>
    </source>
</evidence>
<evidence type="ECO:0000259" key="5">
    <source>
        <dbReference type="PROSITE" id="PS50280"/>
    </source>
</evidence>
<evidence type="ECO:0000256" key="2">
    <source>
        <dbReference type="ARBA" id="ARBA00022771"/>
    </source>
</evidence>
<dbReference type="InterPro" id="IPR046341">
    <property type="entry name" value="SET_dom_sf"/>
</dbReference>
<dbReference type="Gene3D" id="6.10.140.2220">
    <property type="match status" value="1"/>
</dbReference>
<keyword evidence="1" id="KW-0479">Metal-binding</keyword>
<dbReference type="InterPro" id="IPR001214">
    <property type="entry name" value="SET_dom"/>
</dbReference>
<name>A0A7S0B5M1_9DINO</name>
<feature type="domain" description="MYND-type" evidence="6">
    <location>
        <begin position="205"/>
        <end position="306"/>
    </location>
</feature>
<dbReference type="InterPro" id="IPR002893">
    <property type="entry name" value="Znf_MYND"/>
</dbReference>
<keyword evidence="2 4" id="KW-0863">Zinc-finger</keyword>
<accession>A0A7S0B5M1</accession>
<dbReference type="GO" id="GO:0008270">
    <property type="term" value="F:zinc ion binding"/>
    <property type="evidence" value="ECO:0007669"/>
    <property type="project" value="UniProtKB-KW"/>
</dbReference>
<dbReference type="AlphaFoldDB" id="A0A7S0B5M1"/>
<dbReference type="SUPFAM" id="SSF144232">
    <property type="entry name" value="HIT/MYND zinc finger-like"/>
    <property type="match status" value="1"/>
</dbReference>
<protein>
    <recommendedName>
        <fullName evidence="8">MYND-type domain-containing protein</fullName>
    </recommendedName>
</protein>
<evidence type="ECO:0000256" key="1">
    <source>
        <dbReference type="ARBA" id="ARBA00022723"/>
    </source>
</evidence>
<evidence type="ECO:0000259" key="6">
    <source>
        <dbReference type="PROSITE" id="PS50865"/>
    </source>
</evidence>
<evidence type="ECO:0008006" key="8">
    <source>
        <dbReference type="Google" id="ProtNLM"/>
    </source>
</evidence>
<dbReference type="Pfam" id="PF01753">
    <property type="entry name" value="zf-MYND"/>
    <property type="match status" value="1"/>
</dbReference>
<proteinExistence type="predicted"/>
<reference evidence="7" key="1">
    <citation type="submission" date="2021-01" db="EMBL/GenBank/DDBJ databases">
        <authorList>
            <person name="Corre E."/>
            <person name="Pelletier E."/>
            <person name="Niang G."/>
            <person name="Scheremetjew M."/>
            <person name="Finn R."/>
            <person name="Kale V."/>
            <person name="Holt S."/>
            <person name="Cochrane G."/>
            <person name="Meng A."/>
            <person name="Brown T."/>
            <person name="Cohen L."/>
        </authorList>
    </citation>
    <scope>NUCLEOTIDE SEQUENCE</scope>
    <source>
        <strain evidence="7">Pbaha01</strain>
    </source>
</reference>
<dbReference type="PROSITE" id="PS50865">
    <property type="entry name" value="ZF_MYND_2"/>
    <property type="match status" value="1"/>
</dbReference>
<sequence length="606" mass="66413">MPSGLKDIHEAGFRLEEVPGAGRCLVACRSFDAGAVLMLEKPVVQPSAREMARHIAKVPYQFSLLRGTANLKEPPSQDEAMEPFMLEVMTNAYVFDGRIILFNAFSMINHACAMSLEENVCFNLLSAGDMPLDDMVEVRLVAVRGIVAGEALRTSYHRVFTEPAKVSKQIKVHCGGSCGCSLCELRSSPRDLQQISHVVPGAVECQHCGQGGSAPCEGDLVAIRASAESAYEYAHARVVRCRKEDRVCLVMFMRHGIEEQSWIANRDVLVLNPAGQGLLRCGRCKAVAYCSAECQRNDWMVHKALCSGAQASAWEDDYREFLQLRSRASGTAKCQAASPQELRVVVRAGLGFIKKWTQLGRNPHLVFGHYAIQDTVLSVITLGTLMLWQQCADGAFDSEGWVHLAGLAQQHFRLVRSIVPRFHCATWTALHHIRGLLSLRHLLPQGEGPAKKAVEDLAAITMQQADVMRAFEFSATSDFQMLSEQGTDVFRRITGDPSKFEAFCKVDPNLSPKKKLEQMSRMLWDMETSPLPPVAPAFVAAEQPAGHSTDAKRRQSALELGARVPMASPEIVAGTAARDSVAVESEAFTCLSLCPSTAVDGLDLLD</sequence>
<evidence type="ECO:0000256" key="4">
    <source>
        <dbReference type="PROSITE-ProRule" id="PRU00134"/>
    </source>
</evidence>
<feature type="domain" description="SET" evidence="5">
    <location>
        <begin position="11"/>
        <end position="157"/>
    </location>
</feature>
<evidence type="ECO:0000256" key="3">
    <source>
        <dbReference type="ARBA" id="ARBA00022833"/>
    </source>
</evidence>
<gene>
    <name evidence="7" type="ORF">PBAH0796_LOCUS27503</name>
</gene>
<keyword evidence="3" id="KW-0862">Zinc</keyword>
<dbReference type="Pfam" id="PF00856">
    <property type="entry name" value="SET"/>
    <property type="match status" value="1"/>
</dbReference>
<dbReference type="SUPFAM" id="SSF82199">
    <property type="entry name" value="SET domain"/>
    <property type="match status" value="1"/>
</dbReference>
<dbReference type="EMBL" id="HBEG01045149">
    <property type="protein sequence ID" value="CAD8383815.1"/>
    <property type="molecule type" value="Transcribed_RNA"/>
</dbReference>
<dbReference type="Gene3D" id="2.170.270.10">
    <property type="entry name" value="SET domain"/>
    <property type="match status" value="1"/>
</dbReference>
<organism evidence="7">
    <name type="scientific">Pyrodinium bahamense</name>
    <dbReference type="NCBI Taxonomy" id="73915"/>
    <lineage>
        <taxon>Eukaryota</taxon>
        <taxon>Sar</taxon>
        <taxon>Alveolata</taxon>
        <taxon>Dinophyceae</taxon>
        <taxon>Gonyaulacales</taxon>
        <taxon>Pyrocystaceae</taxon>
        <taxon>Pyrodinium</taxon>
    </lineage>
</organism>
<dbReference type="PROSITE" id="PS50280">
    <property type="entry name" value="SET"/>
    <property type="match status" value="1"/>
</dbReference>